<accession>A0A3S4Y599</accession>
<dbReference type="AlphaFoldDB" id="A0A3S4Y599"/>
<evidence type="ECO:0000313" key="2">
    <source>
        <dbReference type="Proteomes" id="UP000270988"/>
    </source>
</evidence>
<dbReference type="RefSeq" id="WP_070619755.1">
    <property type="nucleotide sequence ID" value="NZ_LR134521.1"/>
</dbReference>
<organism evidence="1 2">
    <name type="scientific">Rothia dentocariosa</name>
    <dbReference type="NCBI Taxonomy" id="2047"/>
    <lineage>
        <taxon>Bacteria</taxon>
        <taxon>Bacillati</taxon>
        <taxon>Actinomycetota</taxon>
        <taxon>Actinomycetes</taxon>
        <taxon>Micrococcales</taxon>
        <taxon>Micrococcaceae</taxon>
        <taxon>Rothia</taxon>
    </lineage>
</organism>
<dbReference type="Proteomes" id="UP000270988">
    <property type="component" value="Chromosome"/>
</dbReference>
<gene>
    <name evidence="1" type="ORF">NCTC10918_02055</name>
</gene>
<proteinExistence type="predicted"/>
<name>A0A3S4Y599_9MICC</name>
<dbReference type="STRING" id="762948.HMPREF0733_10938"/>
<dbReference type="EMBL" id="LR134521">
    <property type="protein sequence ID" value="VEJ30764.1"/>
    <property type="molecule type" value="Genomic_DNA"/>
</dbReference>
<reference evidence="1 2" key="1">
    <citation type="submission" date="2018-12" db="EMBL/GenBank/DDBJ databases">
        <authorList>
            <consortium name="Pathogen Informatics"/>
        </authorList>
    </citation>
    <scope>NUCLEOTIDE SEQUENCE [LARGE SCALE GENOMIC DNA]</scope>
    <source>
        <strain evidence="1 2">NCTC10918</strain>
    </source>
</reference>
<evidence type="ECO:0000313" key="1">
    <source>
        <dbReference type="EMBL" id="VEJ30764.1"/>
    </source>
</evidence>
<protein>
    <submittedName>
        <fullName evidence="1">Uncharacterized protein</fullName>
    </submittedName>
</protein>
<sequence>MVKPPFMEIACPVCSKPVKTLEYYPRSLCPECSARVTDRSGRPVVFYDIQALPTPNSSGITLLGGFYGYYANTGLQETYSSSTCYVDGITCEAKNARFGGIVIEAL</sequence>